<feature type="domain" description="Single" evidence="4">
    <location>
        <begin position="42"/>
        <end position="105"/>
    </location>
</feature>
<keyword evidence="6" id="KW-1185">Reference proteome</keyword>
<dbReference type="Pfam" id="PF15430">
    <property type="entry name" value="SVWC"/>
    <property type="match status" value="1"/>
</dbReference>
<protein>
    <recommendedName>
        <fullName evidence="4">Single domain-containing protein</fullName>
    </recommendedName>
</protein>
<organism evidence="5 6">
    <name type="scientific">Polypedilum vanderplanki</name>
    <name type="common">Sleeping chironomid midge</name>
    <dbReference type="NCBI Taxonomy" id="319348"/>
    <lineage>
        <taxon>Eukaryota</taxon>
        <taxon>Metazoa</taxon>
        <taxon>Ecdysozoa</taxon>
        <taxon>Arthropoda</taxon>
        <taxon>Hexapoda</taxon>
        <taxon>Insecta</taxon>
        <taxon>Pterygota</taxon>
        <taxon>Neoptera</taxon>
        <taxon>Endopterygota</taxon>
        <taxon>Diptera</taxon>
        <taxon>Nematocera</taxon>
        <taxon>Chironomoidea</taxon>
        <taxon>Chironomidae</taxon>
        <taxon>Chironominae</taxon>
        <taxon>Polypedilum</taxon>
        <taxon>Polypedilum</taxon>
    </lineage>
</organism>
<evidence type="ECO:0000256" key="2">
    <source>
        <dbReference type="ARBA" id="ARBA00022525"/>
    </source>
</evidence>
<accession>A0A9J6BUV5</accession>
<comment type="caution">
    <text evidence="5">The sequence shown here is derived from an EMBL/GenBank/DDBJ whole genome shotgun (WGS) entry which is preliminary data.</text>
</comment>
<keyword evidence="3" id="KW-0732">Signal</keyword>
<evidence type="ECO:0000256" key="1">
    <source>
        <dbReference type="ARBA" id="ARBA00004613"/>
    </source>
</evidence>
<keyword evidence="2" id="KW-0964">Secreted</keyword>
<evidence type="ECO:0000313" key="6">
    <source>
        <dbReference type="Proteomes" id="UP001107558"/>
    </source>
</evidence>
<dbReference type="GO" id="GO:0005576">
    <property type="term" value="C:extracellular region"/>
    <property type="evidence" value="ECO:0007669"/>
    <property type="project" value="UniProtKB-SubCell"/>
</dbReference>
<evidence type="ECO:0000259" key="4">
    <source>
        <dbReference type="SMART" id="SM01318"/>
    </source>
</evidence>
<feature type="signal peptide" evidence="3">
    <location>
        <begin position="1"/>
        <end position="19"/>
    </location>
</feature>
<dbReference type="SMART" id="SM01318">
    <property type="entry name" value="SVWC"/>
    <property type="match status" value="1"/>
</dbReference>
<evidence type="ECO:0000256" key="3">
    <source>
        <dbReference type="SAM" id="SignalP"/>
    </source>
</evidence>
<comment type="subcellular location">
    <subcellularLocation>
        <location evidence="1">Secreted</location>
    </subcellularLocation>
</comment>
<dbReference type="OrthoDB" id="6761907at2759"/>
<dbReference type="InterPro" id="IPR029277">
    <property type="entry name" value="SVWC_dom"/>
</dbReference>
<evidence type="ECO:0000313" key="5">
    <source>
        <dbReference type="EMBL" id="KAG5673070.1"/>
    </source>
</evidence>
<name>A0A9J6BUV5_POLVA</name>
<dbReference type="EMBL" id="JADBJN010000003">
    <property type="protein sequence ID" value="KAG5673070.1"/>
    <property type="molecule type" value="Genomic_DNA"/>
</dbReference>
<proteinExistence type="predicted"/>
<sequence>MKSCAIIFVLLSVIGFCFSSLQPVIKNARKSGCFDGLCGSYCEFENVKLFPGDNKNDIGKCRMLRCSSNFDLHITHCGYDMSGQSIYAGADDSKPFPECCGRLISNRRP</sequence>
<dbReference type="AlphaFoldDB" id="A0A9J6BUV5"/>
<feature type="chain" id="PRO_5039924430" description="Single domain-containing protein" evidence="3">
    <location>
        <begin position="20"/>
        <end position="109"/>
    </location>
</feature>
<gene>
    <name evidence="5" type="ORF">PVAND_003145</name>
</gene>
<reference evidence="5" key="1">
    <citation type="submission" date="2021-03" db="EMBL/GenBank/DDBJ databases">
        <title>Chromosome level genome of the anhydrobiotic midge Polypedilum vanderplanki.</title>
        <authorList>
            <person name="Yoshida Y."/>
            <person name="Kikawada T."/>
            <person name="Gusev O."/>
        </authorList>
    </citation>
    <scope>NUCLEOTIDE SEQUENCE</scope>
    <source>
        <strain evidence="5">NIAS01</strain>
        <tissue evidence="5">Whole body or cell culture</tissue>
    </source>
</reference>
<dbReference type="Proteomes" id="UP001107558">
    <property type="component" value="Chromosome 3"/>
</dbReference>